<accession>A0ABU1J8C2</accession>
<proteinExistence type="predicted"/>
<gene>
    <name evidence="3" type="ORF">JOE69_000903</name>
</gene>
<name>A0ABU1J8C2_9MICC</name>
<evidence type="ECO:0000256" key="1">
    <source>
        <dbReference type="ARBA" id="ARBA00022679"/>
    </source>
</evidence>
<evidence type="ECO:0000313" key="3">
    <source>
        <dbReference type="EMBL" id="MDR6268665.1"/>
    </source>
</evidence>
<reference evidence="3 4" key="1">
    <citation type="submission" date="2023-07" db="EMBL/GenBank/DDBJ databases">
        <title>Sequencing the genomes of 1000 actinobacteria strains.</title>
        <authorList>
            <person name="Klenk H.-P."/>
        </authorList>
    </citation>
    <scope>NUCLEOTIDE SEQUENCE [LARGE SCALE GENOMIC DNA]</scope>
    <source>
        <strain evidence="3 4">DSM 14555</strain>
    </source>
</reference>
<dbReference type="PANTHER" id="PTHR13947:SF37">
    <property type="entry name" value="LD18367P"/>
    <property type="match status" value="1"/>
</dbReference>
<dbReference type="RefSeq" id="WP_309796450.1">
    <property type="nucleotide sequence ID" value="NZ_BAAAHY010000006.1"/>
</dbReference>
<dbReference type="Gene3D" id="3.40.630.30">
    <property type="match status" value="1"/>
</dbReference>
<dbReference type="InterPro" id="IPR000182">
    <property type="entry name" value="GNAT_dom"/>
</dbReference>
<dbReference type="Proteomes" id="UP001185069">
    <property type="component" value="Unassembled WGS sequence"/>
</dbReference>
<keyword evidence="1" id="KW-0808">Transferase</keyword>
<keyword evidence="4" id="KW-1185">Reference proteome</keyword>
<dbReference type="CDD" id="cd04301">
    <property type="entry name" value="NAT_SF"/>
    <property type="match status" value="1"/>
</dbReference>
<dbReference type="PROSITE" id="PS51186">
    <property type="entry name" value="GNAT"/>
    <property type="match status" value="1"/>
</dbReference>
<dbReference type="Pfam" id="PF00583">
    <property type="entry name" value="Acetyltransf_1"/>
    <property type="match status" value="1"/>
</dbReference>
<organism evidence="3 4">
    <name type="scientific">Arthrobacter russicus</name>
    <dbReference type="NCBI Taxonomy" id="172040"/>
    <lineage>
        <taxon>Bacteria</taxon>
        <taxon>Bacillati</taxon>
        <taxon>Actinomycetota</taxon>
        <taxon>Actinomycetes</taxon>
        <taxon>Micrococcales</taxon>
        <taxon>Micrococcaceae</taxon>
        <taxon>Arthrobacter</taxon>
    </lineage>
</organism>
<dbReference type="SUPFAM" id="SSF55729">
    <property type="entry name" value="Acyl-CoA N-acyltransferases (Nat)"/>
    <property type="match status" value="1"/>
</dbReference>
<protein>
    <submittedName>
        <fullName evidence="3">GNAT superfamily N-acetyltransferase</fullName>
    </submittedName>
</protein>
<feature type="domain" description="N-acetyltransferase" evidence="2">
    <location>
        <begin position="8"/>
        <end position="180"/>
    </location>
</feature>
<evidence type="ECO:0000259" key="2">
    <source>
        <dbReference type="PROSITE" id="PS51186"/>
    </source>
</evidence>
<evidence type="ECO:0000313" key="4">
    <source>
        <dbReference type="Proteomes" id="UP001185069"/>
    </source>
</evidence>
<dbReference type="InterPro" id="IPR016181">
    <property type="entry name" value="Acyl_CoA_acyltransferase"/>
</dbReference>
<dbReference type="EMBL" id="JAVDQF010000001">
    <property type="protein sequence ID" value="MDR6268665.1"/>
    <property type="molecule type" value="Genomic_DNA"/>
</dbReference>
<comment type="caution">
    <text evidence="3">The sequence shown here is derived from an EMBL/GenBank/DDBJ whole genome shotgun (WGS) entry which is preliminary data.</text>
</comment>
<sequence length="184" mass="20140">MILPLAPLTFRLATPADFADVARITTDSYLAAGYFDSAEHPYLRLLADVAKRAEVAQIWVAEQVFEDSAAAEPARRIVGAVTLARAGDEYADIALPGELEMRVLVVDPALQRGGIGKAMVRAIIEHARTLGGVTAVSLTTGDHWVSAHALYRSMGFERAPQRDWTVPNTDPGVEIWLRVYRLEL</sequence>
<dbReference type="InterPro" id="IPR050769">
    <property type="entry name" value="NAT_camello-type"/>
</dbReference>
<dbReference type="PANTHER" id="PTHR13947">
    <property type="entry name" value="GNAT FAMILY N-ACETYLTRANSFERASE"/>
    <property type="match status" value="1"/>
</dbReference>